<dbReference type="AlphaFoldDB" id="A0A8C8UDL2"/>
<accession>A0A8C8UDL2</accession>
<evidence type="ECO:0000313" key="1">
    <source>
        <dbReference type="Ensembl" id="ENSPEMP00000033781.1"/>
    </source>
</evidence>
<organism evidence="1 2">
    <name type="scientific">Peromyscus maniculatus bairdii</name>
    <name type="common">Prairie deer mouse</name>
    <dbReference type="NCBI Taxonomy" id="230844"/>
    <lineage>
        <taxon>Eukaryota</taxon>
        <taxon>Metazoa</taxon>
        <taxon>Chordata</taxon>
        <taxon>Craniata</taxon>
        <taxon>Vertebrata</taxon>
        <taxon>Euteleostomi</taxon>
        <taxon>Mammalia</taxon>
        <taxon>Eutheria</taxon>
        <taxon>Euarchontoglires</taxon>
        <taxon>Glires</taxon>
        <taxon>Rodentia</taxon>
        <taxon>Myomorpha</taxon>
        <taxon>Muroidea</taxon>
        <taxon>Cricetidae</taxon>
        <taxon>Neotominae</taxon>
        <taxon>Peromyscus</taxon>
    </lineage>
</organism>
<keyword evidence="2" id="KW-1185">Reference proteome</keyword>
<reference evidence="1" key="3">
    <citation type="submission" date="2025-09" db="UniProtKB">
        <authorList>
            <consortium name="Ensembl"/>
        </authorList>
    </citation>
    <scope>IDENTIFICATION</scope>
</reference>
<sequence>MQGIKAALHTATHLEQIVQSGGTSSGTLLGIILGGLGKVESGETVEYQSFTELLLISCFFIAVPSASMTRLARSRTYSAPSNIGSEKIYFTQPVTSSQSDGAQEVCEAPNLLSTHQTMEVPC</sequence>
<dbReference type="Ensembl" id="ENSPEMT00000034308.1">
    <property type="protein sequence ID" value="ENSPEMP00000033781.1"/>
    <property type="gene ID" value="ENSPEMG00000027843.1"/>
</dbReference>
<reference evidence="2" key="1">
    <citation type="submission" date="2018-10" db="EMBL/GenBank/DDBJ databases">
        <title>Improved assembly of the deer mouse Peromyscus maniculatus genome.</title>
        <authorList>
            <person name="Lassance J.-M."/>
            <person name="Hoekstra H.E."/>
        </authorList>
    </citation>
    <scope>NUCLEOTIDE SEQUENCE [LARGE SCALE GENOMIC DNA]</scope>
</reference>
<evidence type="ECO:0000313" key="2">
    <source>
        <dbReference type="Proteomes" id="UP000694547"/>
    </source>
</evidence>
<dbReference type="Proteomes" id="UP000694547">
    <property type="component" value="Unassembled WGS sequence"/>
</dbReference>
<reference evidence="1" key="2">
    <citation type="submission" date="2025-08" db="UniProtKB">
        <authorList>
            <consortium name="Ensembl"/>
        </authorList>
    </citation>
    <scope>IDENTIFICATION</scope>
</reference>
<name>A0A8C8UDL2_PERMB</name>
<proteinExistence type="predicted"/>
<protein>
    <submittedName>
        <fullName evidence="1">Uncharacterized protein</fullName>
    </submittedName>
</protein>